<dbReference type="SMART" id="SM00220">
    <property type="entry name" value="S_TKc"/>
    <property type="match status" value="1"/>
</dbReference>
<keyword evidence="6" id="KW-0808">Transferase</keyword>
<evidence type="ECO:0000259" key="14">
    <source>
        <dbReference type="PROSITE" id="PS50011"/>
    </source>
</evidence>
<comment type="caution">
    <text evidence="15">The sequence shown here is derived from an EMBL/GenBank/DDBJ whole genome shotgun (WGS) entry which is preliminary data.</text>
</comment>
<keyword evidence="7" id="KW-0547">Nucleotide-binding</keyword>
<dbReference type="Pfam" id="PF00069">
    <property type="entry name" value="Pkinase"/>
    <property type="match status" value="1"/>
</dbReference>
<evidence type="ECO:0000256" key="5">
    <source>
        <dbReference type="ARBA" id="ARBA00022527"/>
    </source>
</evidence>
<keyword evidence="8" id="KW-0418">Kinase</keyword>
<comment type="similarity">
    <text evidence="2">Belongs to the protein kinase superfamily. CAMK Ser/Thr protein kinase family. PIM subfamily.</text>
</comment>
<feature type="region of interest" description="Disordered" evidence="13">
    <location>
        <begin position="1"/>
        <end position="155"/>
    </location>
</feature>
<name>A0AAW0Q037_9GOBI</name>
<feature type="compositionally biased region" description="Basic residues" evidence="13">
    <location>
        <begin position="132"/>
        <end position="144"/>
    </location>
</feature>
<comment type="subcellular location">
    <subcellularLocation>
        <location evidence="1">Host cytoplasm</location>
    </subcellularLocation>
</comment>
<dbReference type="PROSITE" id="PS00108">
    <property type="entry name" value="PROTEIN_KINASE_ST"/>
    <property type="match status" value="1"/>
</dbReference>
<keyword evidence="9" id="KW-0067">ATP-binding</keyword>
<evidence type="ECO:0000256" key="11">
    <source>
        <dbReference type="ARBA" id="ARBA00047899"/>
    </source>
</evidence>
<dbReference type="GO" id="GO:0004674">
    <property type="term" value="F:protein serine/threonine kinase activity"/>
    <property type="evidence" value="ECO:0007669"/>
    <property type="project" value="UniProtKB-KW"/>
</dbReference>
<reference evidence="16" key="1">
    <citation type="submission" date="2024-04" db="EMBL/GenBank/DDBJ databases">
        <title>Salinicola lusitanus LLJ914,a marine bacterium isolated from the Okinawa Trough.</title>
        <authorList>
            <person name="Li J."/>
        </authorList>
    </citation>
    <scope>NUCLEOTIDE SEQUENCE [LARGE SCALE GENOMIC DNA]</scope>
</reference>
<gene>
    <name evidence="15" type="ORF">WMY93_003513</name>
</gene>
<feature type="domain" description="Protein kinase" evidence="14">
    <location>
        <begin position="208"/>
        <end position="471"/>
    </location>
</feature>
<evidence type="ECO:0000256" key="1">
    <source>
        <dbReference type="ARBA" id="ARBA00004192"/>
    </source>
</evidence>
<keyword evidence="5" id="KW-0723">Serine/threonine-protein kinase</keyword>
<dbReference type="InterPro" id="IPR000719">
    <property type="entry name" value="Prot_kinase_dom"/>
</dbReference>
<dbReference type="Proteomes" id="UP001460270">
    <property type="component" value="Unassembled WGS sequence"/>
</dbReference>
<dbReference type="AlphaFoldDB" id="A0AAW0Q037"/>
<comment type="catalytic activity">
    <reaction evidence="11">
        <text>L-threonyl-[protein] + ATP = O-phospho-L-threonyl-[protein] + ADP + H(+)</text>
        <dbReference type="Rhea" id="RHEA:46608"/>
        <dbReference type="Rhea" id="RHEA-COMP:11060"/>
        <dbReference type="Rhea" id="RHEA-COMP:11605"/>
        <dbReference type="ChEBI" id="CHEBI:15378"/>
        <dbReference type="ChEBI" id="CHEBI:30013"/>
        <dbReference type="ChEBI" id="CHEBI:30616"/>
        <dbReference type="ChEBI" id="CHEBI:61977"/>
        <dbReference type="ChEBI" id="CHEBI:456216"/>
        <dbReference type="EC" id="2.7.11.1"/>
    </reaction>
</comment>
<dbReference type="EMBL" id="JBBPFD010000002">
    <property type="protein sequence ID" value="KAK7940187.1"/>
    <property type="molecule type" value="Genomic_DNA"/>
</dbReference>
<accession>A0AAW0Q037</accession>
<evidence type="ECO:0000313" key="16">
    <source>
        <dbReference type="Proteomes" id="UP001460270"/>
    </source>
</evidence>
<feature type="compositionally biased region" description="Polar residues" evidence="13">
    <location>
        <begin position="1"/>
        <end position="11"/>
    </location>
</feature>
<dbReference type="EC" id="2.7.11.1" evidence="3"/>
<dbReference type="PANTHER" id="PTHR22984:SF25">
    <property type="entry name" value="PROTEIN KINASE DOMAIN-CONTAINING PROTEIN"/>
    <property type="match status" value="1"/>
</dbReference>
<proteinExistence type="inferred from homology"/>
<sequence length="475" mass="54471">MLSKSWPTSTAKQRRPRGFKSCPSSLSMKYRRPQKAQVKKKPQKPKTDPAPGPSNISQTPECSKTSAERMKLKRKSSSEEEEDNRKTKRSKEADKPQHKTSEERMKLKRKSSSEEEEDNRKTKKSRDANPPKHVKCKAKVKWTKKQTNDDSTDSSLTLGKKEAALQKTLEEELTVNTTLDQKPAHQNMLFKNVLLKNLLLKSLLLKNLVFKNLLTKNLWTKNLPTTKKNNLKMVAIKRIPKDKVQLAFMTVNGFGRLVPWEVYLLCRIGAGPNSFSSTVTPVLLDWFDLGNEVVLVLERPNNCMNLEEYMQKLAPKSMDYNAARDVFRQLVDAAILLESYRVFHRDIKPSNILIETGSEKLKARFIDFGCGTTYFDGETFSELEGTPEFFAPEYFKQHTYSPGPTTVWQLGLLLYIMLFKKNPVNEDTFTTMGARIPFTIPADCRNLLKSCLEKNPNKRPTLQDLRRSSWLNPTS</sequence>
<evidence type="ECO:0000256" key="10">
    <source>
        <dbReference type="ARBA" id="ARBA00023200"/>
    </source>
</evidence>
<organism evidence="15 16">
    <name type="scientific">Mugilogobius chulae</name>
    <name type="common">yellowstripe goby</name>
    <dbReference type="NCBI Taxonomy" id="88201"/>
    <lineage>
        <taxon>Eukaryota</taxon>
        <taxon>Metazoa</taxon>
        <taxon>Chordata</taxon>
        <taxon>Craniata</taxon>
        <taxon>Vertebrata</taxon>
        <taxon>Euteleostomi</taxon>
        <taxon>Actinopterygii</taxon>
        <taxon>Neopterygii</taxon>
        <taxon>Teleostei</taxon>
        <taxon>Neoteleostei</taxon>
        <taxon>Acanthomorphata</taxon>
        <taxon>Gobiaria</taxon>
        <taxon>Gobiiformes</taxon>
        <taxon>Gobioidei</taxon>
        <taxon>Gobiidae</taxon>
        <taxon>Gobionellinae</taxon>
        <taxon>Mugilogobius</taxon>
    </lineage>
</organism>
<evidence type="ECO:0000256" key="9">
    <source>
        <dbReference type="ARBA" id="ARBA00022840"/>
    </source>
</evidence>
<feature type="compositionally biased region" description="Basic residues" evidence="13">
    <location>
        <begin position="29"/>
        <end position="44"/>
    </location>
</feature>
<protein>
    <recommendedName>
        <fullName evidence="4">Serine/threonine-protein kinase 1</fullName>
        <ecNumber evidence="3">2.7.11.1</ecNumber>
    </recommendedName>
</protein>
<evidence type="ECO:0000256" key="6">
    <source>
        <dbReference type="ARBA" id="ARBA00022679"/>
    </source>
</evidence>
<evidence type="ECO:0000256" key="3">
    <source>
        <dbReference type="ARBA" id="ARBA00012513"/>
    </source>
</evidence>
<feature type="compositionally biased region" description="Polar residues" evidence="13">
    <location>
        <begin position="54"/>
        <end position="65"/>
    </location>
</feature>
<dbReference type="PROSITE" id="PS50011">
    <property type="entry name" value="PROTEIN_KINASE_DOM"/>
    <property type="match status" value="1"/>
</dbReference>
<evidence type="ECO:0000256" key="2">
    <source>
        <dbReference type="ARBA" id="ARBA00005505"/>
    </source>
</evidence>
<dbReference type="GO" id="GO:0005737">
    <property type="term" value="C:cytoplasm"/>
    <property type="evidence" value="ECO:0007669"/>
    <property type="project" value="TreeGrafter"/>
</dbReference>
<keyword evidence="10" id="KW-1035">Host cytoplasm</keyword>
<evidence type="ECO:0000256" key="7">
    <source>
        <dbReference type="ARBA" id="ARBA00022741"/>
    </source>
</evidence>
<evidence type="ECO:0000256" key="12">
    <source>
        <dbReference type="ARBA" id="ARBA00048679"/>
    </source>
</evidence>
<feature type="compositionally biased region" description="Basic and acidic residues" evidence="13">
    <location>
        <begin position="90"/>
        <end position="105"/>
    </location>
</feature>
<dbReference type="GO" id="GO:0005524">
    <property type="term" value="F:ATP binding"/>
    <property type="evidence" value="ECO:0007669"/>
    <property type="project" value="UniProtKB-KW"/>
</dbReference>
<keyword evidence="16" id="KW-1185">Reference proteome</keyword>
<comment type="catalytic activity">
    <reaction evidence="12">
        <text>L-seryl-[protein] + ATP = O-phospho-L-seryl-[protein] + ADP + H(+)</text>
        <dbReference type="Rhea" id="RHEA:17989"/>
        <dbReference type="Rhea" id="RHEA-COMP:9863"/>
        <dbReference type="Rhea" id="RHEA-COMP:11604"/>
        <dbReference type="ChEBI" id="CHEBI:15378"/>
        <dbReference type="ChEBI" id="CHEBI:29999"/>
        <dbReference type="ChEBI" id="CHEBI:30616"/>
        <dbReference type="ChEBI" id="CHEBI:83421"/>
        <dbReference type="ChEBI" id="CHEBI:456216"/>
        <dbReference type="EC" id="2.7.11.1"/>
    </reaction>
</comment>
<evidence type="ECO:0000256" key="8">
    <source>
        <dbReference type="ARBA" id="ARBA00022777"/>
    </source>
</evidence>
<dbReference type="InterPro" id="IPR051138">
    <property type="entry name" value="PIM_Ser/Thr_kinase"/>
</dbReference>
<dbReference type="InterPro" id="IPR011009">
    <property type="entry name" value="Kinase-like_dom_sf"/>
</dbReference>
<dbReference type="PANTHER" id="PTHR22984">
    <property type="entry name" value="SERINE/THREONINE-PROTEIN KINASE PIM"/>
    <property type="match status" value="1"/>
</dbReference>
<evidence type="ECO:0000256" key="13">
    <source>
        <dbReference type="SAM" id="MobiDB-lite"/>
    </source>
</evidence>
<dbReference type="Gene3D" id="1.10.510.10">
    <property type="entry name" value="Transferase(Phosphotransferase) domain 1"/>
    <property type="match status" value="1"/>
</dbReference>
<dbReference type="SUPFAM" id="SSF56112">
    <property type="entry name" value="Protein kinase-like (PK-like)"/>
    <property type="match status" value="1"/>
</dbReference>
<dbReference type="InterPro" id="IPR008271">
    <property type="entry name" value="Ser/Thr_kinase_AS"/>
</dbReference>
<evidence type="ECO:0000256" key="4">
    <source>
        <dbReference type="ARBA" id="ARBA00016885"/>
    </source>
</evidence>
<dbReference type="Gene3D" id="3.30.200.20">
    <property type="entry name" value="Phosphorylase Kinase, domain 1"/>
    <property type="match status" value="1"/>
</dbReference>
<evidence type="ECO:0000313" key="15">
    <source>
        <dbReference type="EMBL" id="KAK7940187.1"/>
    </source>
</evidence>